<keyword evidence="1" id="KW-0472">Membrane</keyword>
<accession>A0A0G0NMF0</accession>
<evidence type="ECO:0000256" key="1">
    <source>
        <dbReference type="SAM" id="Phobius"/>
    </source>
</evidence>
<dbReference type="EMBL" id="LBVC01000027">
    <property type="protein sequence ID" value="KKQ78266.1"/>
    <property type="molecule type" value="Genomic_DNA"/>
</dbReference>
<keyword evidence="1" id="KW-1133">Transmembrane helix</keyword>
<feature type="transmembrane region" description="Helical" evidence="1">
    <location>
        <begin position="12"/>
        <end position="34"/>
    </location>
</feature>
<comment type="caution">
    <text evidence="2">The sequence shown here is derived from an EMBL/GenBank/DDBJ whole genome shotgun (WGS) entry which is preliminary data.</text>
</comment>
<proteinExistence type="predicted"/>
<gene>
    <name evidence="2" type="ORF">US99_C0027G0005</name>
</gene>
<evidence type="ECO:0000313" key="2">
    <source>
        <dbReference type="EMBL" id="KKQ78266.1"/>
    </source>
</evidence>
<reference evidence="2 3" key="1">
    <citation type="journal article" date="2015" name="Nature">
        <title>rRNA introns, odd ribosomes, and small enigmatic genomes across a large radiation of phyla.</title>
        <authorList>
            <person name="Brown C.T."/>
            <person name="Hug L.A."/>
            <person name="Thomas B.C."/>
            <person name="Sharon I."/>
            <person name="Castelle C.J."/>
            <person name="Singh A."/>
            <person name="Wilkins M.J."/>
            <person name="Williams K.H."/>
            <person name="Banfield J.F."/>
        </authorList>
    </citation>
    <scope>NUCLEOTIDE SEQUENCE [LARGE SCALE GENOMIC DNA]</scope>
</reference>
<organism evidence="2 3">
    <name type="scientific">Candidatus Daviesbacteria bacterium GW2011_GWF2_38_6</name>
    <dbReference type="NCBI Taxonomy" id="1618432"/>
    <lineage>
        <taxon>Bacteria</taxon>
        <taxon>Candidatus Daviesiibacteriota</taxon>
    </lineage>
</organism>
<name>A0A0G0NMF0_9BACT</name>
<sequence length="137" mass="15355">MLTNKGQTLIEVIVVAMVGILVVTALTFAVIFSLRNASFAKNQSQATKLAQEGIERVRGLRDRNGAVDYIRADGSHTGNFNDLWVISFSCPANCGWYLFEFRANYLEFPKTNFDRRSSRGSKESHGPGPLERFCRFA</sequence>
<keyword evidence="1" id="KW-0812">Transmembrane</keyword>
<evidence type="ECO:0000313" key="3">
    <source>
        <dbReference type="Proteomes" id="UP000034324"/>
    </source>
</evidence>
<protein>
    <submittedName>
        <fullName evidence="2">Uncharacterized protein</fullName>
    </submittedName>
</protein>
<dbReference type="Proteomes" id="UP000034324">
    <property type="component" value="Unassembled WGS sequence"/>
</dbReference>
<dbReference type="AlphaFoldDB" id="A0A0G0NMF0"/>